<dbReference type="Proteomes" id="UP001159363">
    <property type="component" value="Chromosome 15"/>
</dbReference>
<keyword evidence="2" id="KW-1185">Reference proteome</keyword>
<accession>A0ABQ9G2Q1</accession>
<proteinExistence type="predicted"/>
<protein>
    <recommendedName>
        <fullName evidence="3">DDE Tnp4 domain-containing protein</fullName>
    </recommendedName>
</protein>
<evidence type="ECO:0000313" key="1">
    <source>
        <dbReference type="EMBL" id="KAJ8866754.1"/>
    </source>
</evidence>
<dbReference type="EMBL" id="JARBHB010000016">
    <property type="protein sequence ID" value="KAJ8866754.1"/>
    <property type="molecule type" value="Genomic_DNA"/>
</dbReference>
<comment type="caution">
    <text evidence="1">The sequence shown here is derived from an EMBL/GenBank/DDBJ whole genome shotgun (WGS) entry which is preliminary data.</text>
</comment>
<gene>
    <name evidence="1" type="ORF">PR048_032615</name>
</gene>
<reference evidence="1 2" key="1">
    <citation type="submission" date="2023-02" db="EMBL/GenBank/DDBJ databases">
        <title>LHISI_Scaffold_Assembly.</title>
        <authorList>
            <person name="Stuart O.P."/>
            <person name="Cleave R."/>
            <person name="Magrath M.J.L."/>
            <person name="Mikheyev A.S."/>
        </authorList>
    </citation>
    <scope>NUCLEOTIDE SEQUENCE [LARGE SCALE GENOMIC DNA]</scope>
    <source>
        <strain evidence="1">Daus_M_001</strain>
        <tissue evidence="1">Leg muscle</tissue>
    </source>
</reference>
<evidence type="ECO:0008006" key="3">
    <source>
        <dbReference type="Google" id="ProtNLM"/>
    </source>
</evidence>
<organism evidence="1 2">
    <name type="scientific">Dryococelus australis</name>
    <dbReference type="NCBI Taxonomy" id="614101"/>
    <lineage>
        <taxon>Eukaryota</taxon>
        <taxon>Metazoa</taxon>
        <taxon>Ecdysozoa</taxon>
        <taxon>Arthropoda</taxon>
        <taxon>Hexapoda</taxon>
        <taxon>Insecta</taxon>
        <taxon>Pterygota</taxon>
        <taxon>Neoptera</taxon>
        <taxon>Polyneoptera</taxon>
        <taxon>Phasmatodea</taxon>
        <taxon>Verophasmatodea</taxon>
        <taxon>Anareolatae</taxon>
        <taxon>Phasmatidae</taxon>
        <taxon>Eurycanthinae</taxon>
        <taxon>Dryococelus</taxon>
    </lineage>
</organism>
<name>A0ABQ9G2Q1_9NEOP</name>
<sequence>MVFLCRFLATGNSITLLHYEYLLGTLTIASIVRTTCQFVWDTLLHTYTALKTDNWKVIAVDVYNCTNFPNCVGAVGKAVRVVSPKHSGSLYNHHESLYSIVLLALINTDYCFTAIDLGAYLPNDRYGRAMPYVIVEDEAFVMSSKVLRPYLNRGVSINKHIFNYRLSRVRRMVECTFDIIVNK</sequence>
<evidence type="ECO:0000313" key="2">
    <source>
        <dbReference type="Proteomes" id="UP001159363"/>
    </source>
</evidence>